<protein>
    <recommendedName>
        <fullName evidence="1">SET domain-containing protein</fullName>
    </recommendedName>
</protein>
<dbReference type="PANTHER" id="PTHR12197">
    <property type="entry name" value="HISTONE-LYSINE N-METHYLTRANSFERASE SMYD"/>
    <property type="match status" value="1"/>
</dbReference>
<dbReference type="PANTHER" id="PTHR12197:SF251">
    <property type="entry name" value="EG:BACR7C10.4 PROTEIN"/>
    <property type="match status" value="1"/>
</dbReference>
<dbReference type="InterPro" id="IPR001214">
    <property type="entry name" value="SET_dom"/>
</dbReference>
<dbReference type="InterPro" id="IPR046341">
    <property type="entry name" value="SET_dom_sf"/>
</dbReference>
<evidence type="ECO:0000313" key="3">
    <source>
        <dbReference type="Proteomes" id="UP000265618"/>
    </source>
</evidence>
<dbReference type="SUPFAM" id="SSF82199">
    <property type="entry name" value="SET domain"/>
    <property type="match status" value="1"/>
</dbReference>
<sequence>MSDDTMGVHLDQTVTITVRGETYRLQVTSETGSGVLVVHLEAVDTLEHWAGRFTSQWVEDITARKRGVINLPPPHQASLGSALYLLPSYFNHSCDSNCRFTTLGDTMFIYTRTGVKKGEEATVCLGVRPGGAQQAAVQIMSQTTQLGYLMQNRQMGQFVTVASSLLEVLEKYPDLAGVTQVDAILLACAFAPPSAAQTLIRRAFGLFFTPYLGAIFQDSTAFETLFVGFAADLMAAPTAKPLLKQVFDITSKTSALGMVWAREEIAKGGKGQKGTPKTQEGRK</sequence>
<proteinExistence type="predicted"/>
<dbReference type="InterPro" id="IPR050869">
    <property type="entry name" value="H3K4_H4K5_MeTrfase"/>
</dbReference>
<keyword evidence="3" id="KW-1185">Reference proteome</keyword>
<dbReference type="OrthoDB" id="2446601at2759"/>
<comment type="caution">
    <text evidence="2">The sequence shown here is derived from an EMBL/GenBank/DDBJ whole genome shotgun (WGS) entry which is preliminary data.</text>
</comment>
<dbReference type="EMBL" id="BDIP01001933">
    <property type="protein sequence ID" value="GIQ85425.1"/>
    <property type="molecule type" value="Genomic_DNA"/>
</dbReference>
<organism evidence="2 3">
    <name type="scientific">Kipferlia bialata</name>
    <dbReference type="NCBI Taxonomy" id="797122"/>
    <lineage>
        <taxon>Eukaryota</taxon>
        <taxon>Metamonada</taxon>
        <taxon>Carpediemonas-like organisms</taxon>
        <taxon>Kipferlia</taxon>
    </lineage>
</organism>
<dbReference type="Gene3D" id="2.170.270.10">
    <property type="entry name" value="SET domain"/>
    <property type="match status" value="1"/>
</dbReference>
<feature type="domain" description="SET" evidence="1">
    <location>
        <begin position="55"/>
        <end position="123"/>
    </location>
</feature>
<dbReference type="AlphaFoldDB" id="A0A9K3GKB6"/>
<accession>A0A9K3GKB6</accession>
<evidence type="ECO:0000259" key="1">
    <source>
        <dbReference type="Pfam" id="PF00856"/>
    </source>
</evidence>
<dbReference type="Pfam" id="PF00856">
    <property type="entry name" value="SET"/>
    <property type="match status" value="1"/>
</dbReference>
<gene>
    <name evidence="2" type="ORF">KIPB_007088</name>
</gene>
<reference evidence="2 3" key="1">
    <citation type="journal article" date="2018" name="PLoS ONE">
        <title>The draft genome of Kipferlia bialata reveals reductive genome evolution in fornicate parasites.</title>
        <authorList>
            <person name="Tanifuji G."/>
            <person name="Takabayashi S."/>
            <person name="Kume K."/>
            <person name="Takagi M."/>
            <person name="Nakayama T."/>
            <person name="Kamikawa R."/>
            <person name="Inagaki Y."/>
            <person name="Hashimoto T."/>
        </authorList>
    </citation>
    <scope>NUCLEOTIDE SEQUENCE [LARGE SCALE GENOMIC DNA]</scope>
    <source>
        <strain evidence="2">NY0173</strain>
    </source>
</reference>
<name>A0A9K3GKB6_9EUKA</name>
<dbReference type="GO" id="GO:0005634">
    <property type="term" value="C:nucleus"/>
    <property type="evidence" value="ECO:0007669"/>
    <property type="project" value="TreeGrafter"/>
</dbReference>
<evidence type="ECO:0000313" key="2">
    <source>
        <dbReference type="EMBL" id="GIQ85425.1"/>
    </source>
</evidence>
<dbReference type="Proteomes" id="UP000265618">
    <property type="component" value="Unassembled WGS sequence"/>
</dbReference>